<evidence type="ECO:0000313" key="1">
    <source>
        <dbReference type="EMBL" id="EFL46284.1"/>
    </source>
</evidence>
<dbReference type="InterPro" id="IPR011604">
    <property type="entry name" value="PDDEXK-like_dom_sf"/>
</dbReference>
<gene>
    <name evidence="1" type="ORF">HMPREF9296_0756</name>
</gene>
<proteinExistence type="predicted"/>
<dbReference type="Proteomes" id="UP000003610">
    <property type="component" value="Unassembled WGS sequence"/>
</dbReference>
<dbReference type="InterPro" id="IPR027616">
    <property type="entry name" value="Cas4_PREFRAN"/>
</dbReference>
<dbReference type="eggNOG" id="ENOG5032VBF">
    <property type="taxonomic scope" value="Bacteria"/>
</dbReference>
<dbReference type="EMBL" id="AEDO01000031">
    <property type="protein sequence ID" value="EFL46284.1"/>
    <property type="molecule type" value="Genomic_DNA"/>
</dbReference>
<protein>
    <submittedName>
        <fullName evidence="1">Uncharacterized protein</fullName>
    </submittedName>
</protein>
<evidence type="ECO:0000313" key="2">
    <source>
        <dbReference type="Proteomes" id="UP000003610"/>
    </source>
</evidence>
<dbReference type="AlphaFoldDB" id="E1KQG6"/>
<accession>E1KQG6</accession>
<name>E1KQG6_9BACT</name>
<reference evidence="1 2" key="1">
    <citation type="submission" date="2010-08" db="EMBL/GenBank/DDBJ databases">
        <authorList>
            <person name="Durkin A.S."/>
            <person name="Madupu R."/>
            <person name="Torralba M."/>
            <person name="Gillis M."/>
            <person name="Methe B."/>
            <person name="Sutton G."/>
            <person name="Nelson K.E."/>
        </authorList>
    </citation>
    <scope>NUCLEOTIDE SEQUENCE [LARGE SCALE GENOMIC DNA]</scope>
    <source>
        <strain evidence="1 2">FB035-09AN</strain>
    </source>
</reference>
<dbReference type="Gene3D" id="3.90.320.10">
    <property type="match status" value="1"/>
</dbReference>
<dbReference type="NCBIfam" id="TIGR04328">
    <property type="entry name" value="cas4_PREFRAN"/>
    <property type="match status" value="1"/>
</dbReference>
<sequence length="156" mass="18249">MEADKDIYQAKPQVRGTLSHQATDNKTSTTKADVILSLQVYSERYHLMGKIDVYRKKEKMLIERKYQLKQIYQGQIYQLWGQMFCLQKMGYEVESLAFYEQSTNKMIPIAMPTEQEIEQFGEFIHQFNSFNPANEININPNVCTSVLQMLYANEIG</sequence>
<comment type="caution">
    <text evidence="1">The sequence shown here is derived from an EMBL/GenBank/DDBJ whole genome shotgun (WGS) entry which is preliminary data.</text>
</comment>
<dbReference type="STRING" id="866771.HMPREF9296_0756"/>
<organism evidence="1 2">
    <name type="scientific">Prevotella disiens FB035-09AN</name>
    <dbReference type="NCBI Taxonomy" id="866771"/>
    <lineage>
        <taxon>Bacteria</taxon>
        <taxon>Pseudomonadati</taxon>
        <taxon>Bacteroidota</taxon>
        <taxon>Bacteroidia</taxon>
        <taxon>Bacteroidales</taxon>
        <taxon>Prevotellaceae</taxon>
        <taxon>Prevotella</taxon>
    </lineage>
</organism>